<evidence type="ECO:0000313" key="1">
    <source>
        <dbReference type="EMBL" id="MCO1659405.1"/>
    </source>
</evidence>
<keyword evidence="2" id="KW-1185">Reference proteome</keyword>
<evidence type="ECO:0008006" key="3">
    <source>
        <dbReference type="Google" id="ProtNLM"/>
    </source>
</evidence>
<dbReference type="Proteomes" id="UP001165283">
    <property type="component" value="Unassembled WGS sequence"/>
</dbReference>
<evidence type="ECO:0000313" key="2">
    <source>
        <dbReference type="Proteomes" id="UP001165283"/>
    </source>
</evidence>
<gene>
    <name evidence="1" type="ORF">KDL28_30470</name>
</gene>
<sequence>MGWVFAMSLPGLVCLLVALAAAERLGGWVLPWRRRRDTSLSAAGIDEVTALFYATKHHELQQRRTELVLRDEVGDGDGRFRLDFDVESGPPAPTPR</sequence>
<protein>
    <recommendedName>
        <fullName evidence="3">Type II secretion system protein</fullName>
    </recommendedName>
</protein>
<name>A0ABT1A8Y5_9PSEU</name>
<dbReference type="Pfam" id="PF19690">
    <property type="entry name" value="DUF6191"/>
    <property type="match status" value="1"/>
</dbReference>
<dbReference type="RefSeq" id="WP_252444228.1">
    <property type="nucleotide sequence ID" value="NZ_JAGSOV010000065.1"/>
</dbReference>
<dbReference type="EMBL" id="JAGSOV010000065">
    <property type="protein sequence ID" value="MCO1659405.1"/>
    <property type="molecule type" value="Genomic_DNA"/>
</dbReference>
<dbReference type="InterPro" id="IPR045684">
    <property type="entry name" value="DUF6191"/>
</dbReference>
<reference evidence="1" key="1">
    <citation type="submission" date="2021-04" db="EMBL/GenBank/DDBJ databases">
        <title>Pseudonocardia sp. nov., isolated from sandy soil of mangrove forest.</title>
        <authorList>
            <person name="Zan Z."/>
            <person name="Huang R."/>
            <person name="Liu W."/>
        </authorList>
    </citation>
    <scope>NUCLEOTIDE SEQUENCE</scope>
    <source>
        <strain evidence="1">S2-4</strain>
    </source>
</reference>
<proteinExistence type="predicted"/>
<comment type="caution">
    <text evidence="1">The sequence shown here is derived from an EMBL/GenBank/DDBJ whole genome shotgun (WGS) entry which is preliminary data.</text>
</comment>
<accession>A0ABT1A8Y5</accession>
<organism evidence="1 2">
    <name type="scientific">Pseudonocardia humida</name>
    <dbReference type="NCBI Taxonomy" id="2800819"/>
    <lineage>
        <taxon>Bacteria</taxon>
        <taxon>Bacillati</taxon>
        <taxon>Actinomycetota</taxon>
        <taxon>Actinomycetes</taxon>
        <taxon>Pseudonocardiales</taxon>
        <taxon>Pseudonocardiaceae</taxon>
        <taxon>Pseudonocardia</taxon>
    </lineage>
</organism>